<evidence type="ECO:0000256" key="10">
    <source>
        <dbReference type="ARBA" id="ARBA00022723"/>
    </source>
</evidence>
<evidence type="ECO:0000256" key="8">
    <source>
        <dbReference type="ARBA" id="ARBA00016662"/>
    </source>
</evidence>
<dbReference type="NCBIfam" id="TIGR00232">
    <property type="entry name" value="tktlase_bact"/>
    <property type="match status" value="1"/>
</dbReference>
<feature type="transmembrane region" description="Helical" evidence="22">
    <location>
        <begin position="407"/>
        <end position="428"/>
    </location>
</feature>
<feature type="binding site" evidence="17">
    <location>
        <position position="459"/>
    </location>
    <ligand>
        <name>substrate</name>
    </ligand>
</feature>
<dbReference type="STRING" id="1163745.HCD_06445"/>
<feature type="binding site" evidence="17">
    <location>
        <position position="447"/>
    </location>
    <ligand>
        <name>substrate</name>
    </ligand>
</feature>
<evidence type="ECO:0000259" key="23">
    <source>
        <dbReference type="SMART" id="SM00861"/>
    </source>
</evidence>
<feature type="binding site" evidence="19">
    <location>
        <position position="190"/>
    </location>
    <ligand>
        <name>Mg(2+)</name>
        <dbReference type="ChEBI" id="CHEBI:18420"/>
    </ligand>
</feature>
<evidence type="ECO:0000256" key="9">
    <source>
        <dbReference type="ARBA" id="ARBA00022679"/>
    </source>
</evidence>
<dbReference type="SUPFAM" id="SSF52922">
    <property type="entry name" value="TK C-terminal domain-like"/>
    <property type="match status" value="1"/>
</dbReference>
<comment type="cofactor">
    <cofactor evidence="19">
        <name>Mg(2+)</name>
        <dbReference type="ChEBI" id="CHEBI:18420"/>
    </cofactor>
    <text evidence="19">Binds 1 Mg(2+) ion per subunit. Can also utilize other divalent metal cations, such as Ca(2+), Mn(2+) and Co(2+).</text>
</comment>
<evidence type="ECO:0000256" key="12">
    <source>
        <dbReference type="ARBA" id="ARBA00022842"/>
    </source>
</evidence>
<feature type="binding site" evidence="19">
    <location>
        <position position="158"/>
    </location>
    <ligand>
        <name>Mg(2+)</name>
        <dbReference type="ChEBI" id="CHEBI:18420"/>
    </ligand>
</feature>
<evidence type="ECO:0000256" key="14">
    <source>
        <dbReference type="ARBA" id="ARBA00049473"/>
    </source>
</evidence>
<evidence type="ECO:0000256" key="16">
    <source>
        <dbReference type="PIRSR" id="PIRSR605478-1"/>
    </source>
</evidence>
<feature type="site" description="Important for catalytic activity" evidence="20">
    <location>
        <position position="33"/>
    </location>
</feature>
<keyword evidence="12 19" id="KW-0460">Magnesium</keyword>
<keyword evidence="11 21" id="KW-0106">Calcium</keyword>
<evidence type="ECO:0000256" key="13">
    <source>
        <dbReference type="ARBA" id="ARBA00023052"/>
    </source>
</evidence>
<dbReference type="HOGENOM" id="CLU_009227_0_0_7"/>
<evidence type="ECO:0000256" key="5">
    <source>
        <dbReference type="ARBA" id="ARBA00007131"/>
    </source>
</evidence>
<dbReference type="FunFam" id="3.40.50.970:FF:000045">
    <property type="entry name" value="Transketolase"/>
    <property type="match status" value="1"/>
</dbReference>
<evidence type="ECO:0000256" key="22">
    <source>
        <dbReference type="SAM" id="Phobius"/>
    </source>
</evidence>
<feature type="binding site" evidence="17">
    <location>
        <position position="33"/>
    </location>
    <ligand>
        <name>substrate</name>
    </ligand>
</feature>
<keyword evidence="22" id="KW-0472">Membrane</keyword>
<accession>I0ETM2</accession>
<evidence type="ECO:0000256" key="6">
    <source>
        <dbReference type="ARBA" id="ARBA00011738"/>
    </source>
</evidence>
<comment type="similarity">
    <text evidence="5 21">Belongs to the transketolase family.</text>
</comment>
<dbReference type="CDD" id="cd07033">
    <property type="entry name" value="TPP_PYR_DXS_TK_like"/>
    <property type="match status" value="1"/>
</dbReference>
<comment type="cofactor">
    <cofactor evidence="1">
        <name>Ca(2+)</name>
        <dbReference type="ChEBI" id="CHEBI:29108"/>
    </cofactor>
</comment>
<feature type="binding site" evidence="17">
    <location>
        <position position="374"/>
    </location>
    <ligand>
        <name>substrate</name>
    </ligand>
</feature>
<dbReference type="Gene3D" id="3.40.50.920">
    <property type="match status" value="1"/>
</dbReference>
<evidence type="ECO:0000256" key="17">
    <source>
        <dbReference type="PIRSR" id="PIRSR605478-2"/>
    </source>
</evidence>
<dbReference type="EMBL" id="CP003481">
    <property type="protein sequence ID" value="AFI06291.1"/>
    <property type="molecule type" value="Genomic_DNA"/>
</dbReference>
<dbReference type="Pfam" id="PF22613">
    <property type="entry name" value="Transketolase_C_1"/>
    <property type="match status" value="1"/>
</dbReference>
<evidence type="ECO:0000256" key="18">
    <source>
        <dbReference type="PIRSR" id="PIRSR605478-3"/>
    </source>
</evidence>
<feature type="site" description="Important for catalytic activity" evidence="20">
    <location>
        <position position="262"/>
    </location>
</feature>
<feature type="binding site" evidence="17">
    <location>
        <position position="505"/>
    </location>
    <ligand>
        <name>substrate</name>
    </ligand>
</feature>
<evidence type="ECO:0000256" key="15">
    <source>
        <dbReference type="NCBIfam" id="TIGR00232"/>
    </source>
</evidence>
<feature type="binding site" evidence="17">
    <location>
        <position position="347"/>
    </location>
    <ligand>
        <name>substrate</name>
    </ligand>
</feature>
<feature type="binding site" evidence="18">
    <location>
        <begin position="120"/>
        <end position="122"/>
    </location>
    <ligand>
        <name>thiamine diphosphate</name>
        <dbReference type="ChEBI" id="CHEBI:58937"/>
    </ligand>
</feature>
<dbReference type="InterPro" id="IPR029061">
    <property type="entry name" value="THDP-binding"/>
</dbReference>
<dbReference type="GO" id="GO:0046872">
    <property type="term" value="F:metal ion binding"/>
    <property type="evidence" value="ECO:0007669"/>
    <property type="project" value="UniProtKB-KW"/>
</dbReference>
<name>I0ETM2_HELCM</name>
<dbReference type="Pfam" id="PF02779">
    <property type="entry name" value="Transket_pyr"/>
    <property type="match status" value="1"/>
</dbReference>
<comment type="catalytic activity">
    <reaction evidence="14 21">
        <text>D-sedoheptulose 7-phosphate + D-glyceraldehyde 3-phosphate = aldehydo-D-ribose 5-phosphate + D-xylulose 5-phosphate</text>
        <dbReference type="Rhea" id="RHEA:10508"/>
        <dbReference type="ChEBI" id="CHEBI:57483"/>
        <dbReference type="ChEBI" id="CHEBI:57737"/>
        <dbReference type="ChEBI" id="CHEBI:58273"/>
        <dbReference type="ChEBI" id="CHEBI:59776"/>
        <dbReference type="EC" id="2.2.1.1"/>
    </reaction>
</comment>
<comment type="cofactor">
    <cofactor evidence="2">
        <name>Mn(2+)</name>
        <dbReference type="ChEBI" id="CHEBI:29035"/>
    </cofactor>
</comment>
<dbReference type="InterPro" id="IPR033247">
    <property type="entry name" value="Transketolase_fam"/>
</dbReference>
<dbReference type="GO" id="GO:0004802">
    <property type="term" value="F:transketolase activity"/>
    <property type="evidence" value="ECO:0007669"/>
    <property type="project" value="UniProtKB-UniRule"/>
</dbReference>
<evidence type="ECO:0000256" key="11">
    <source>
        <dbReference type="ARBA" id="ARBA00022837"/>
    </source>
</evidence>
<keyword evidence="9 21" id="KW-0808">Transferase</keyword>
<evidence type="ECO:0000313" key="25">
    <source>
        <dbReference type="Proteomes" id="UP000005013"/>
    </source>
</evidence>
<evidence type="ECO:0000256" key="2">
    <source>
        <dbReference type="ARBA" id="ARBA00001936"/>
    </source>
</evidence>
<dbReference type="EC" id="2.2.1.1" evidence="7 15"/>
<dbReference type="Proteomes" id="UP000005013">
    <property type="component" value="Chromosome"/>
</dbReference>
<sequence length="641" mass="70808">MQFSNTDLERLKSMATTLRFLCADMVDKANSGHPGVCLGLADVMVVLSLHLNLNPTNPKWLNRDRLVFSGGHASALAYSLLHLWGFNLSLEDLKNFRQLHSKTPGHPELHHTEGIEITTGPLGQGFANAVGFSMASKYAQNLLNKEVISHKVYCLCGDGDLQEGISYESASIAGHHNLENLIVIYDSNQISIEGSTQISFSEDVKRRFLAQNWEVLECDGHNYQAIHNALEKAKKTTKPTLLIAHTTIGKGAIGLEGSEKTHGSPLNKEVLKQSKENAHFNPNESFVIDSKVKMHFEEIKVRGISLEALWEKSLSPSIKEKIHALENFDFNTINYPTFKEGESLATRVSNGMILNAIAKEYEGFLGGSADLAPSNNTHLKHSSDFPLGQNLHFGIREHAMGAITNALAAYGLFVPFCATFFVFSDYLMPSMRLSALMKLKALFIFTHDSIGVGEDGATHQPIEQLSHLRSLVNFYAFRPSDAFENIACMQVALSLNAPSGFILSRQNLPVLNEVSKEQVLKGAYVKKHAQNPVITLVASGSEVSLALESAKKLEQANIQAQVVSVPCFDLLIEQDESYFKELFKGKVLAIEASRGLEWYRFADKIISMDCFGSSGKGDKLFEKFGFNVENIIIQAKELLNA</sequence>
<keyword evidence="13 18" id="KW-0786">Thiamine pyrophosphate</keyword>
<keyword evidence="10 19" id="KW-0479">Metal-binding</keyword>
<comment type="cofactor">
    <cofactor evidence="21">
        <name>Mg(2+)</name>
        <dbReference type="ChEBI" id="CHEBI:18420"/>
    </cofactor>
    <cofactor evidence="21">
        <name>Ca(2+)</name>
        <dbReference type="ChEBI" id="CHEBI:29108"/>
    </cofactor>
    <cofactor evidence="21">
        <name>Mn(2+)</name>
        <dbReference type="ChEBI" id="CHEBI:29035"/>
    </cofactor>
    <cofactor evidence="21">
        <name>Co(2+)</name>
        <dbReference type="ChEBI" id="CHEBI:48828"/>
    </cofactor>
    <text evidence="21">Binds 1 Mg(2+) ion per subunit. Can also utilize other divalent metal cations, such as Ca(2+), Mn(2+) and Co(2+).</text>
</comment>
<dbReference type="GO" id="GO:0005829">
    <property type="term" value="C:cytosol"/>
    <property type="evidence" value="ECO:0007669"/>
    <property type="project" value="TreeGrafter"/>
</dbReference>
<evidence type="ECO:0000256" key="21">
    <source>
        <dbReference type="RuleBase" id="RU004996"/>
    </source>
</evidence>
<comment type="subunit">
    <text evidence="6 21">Homodimer.</text>
</comment>
<keyword evidence="25" id="KW-1185">Reference proteome</keyword>
<feature type="domain" description="Transketolase-like pyrimidine-binding" evidence="23">
    <location>
        <begin position="344"/>
        <end position="510"/>
    </location>
</feature>
<dbReference type="InterPro" id="IPR005475">
    <property type="entry name" value="Transketolase-like_Pyr-bd"/>
</dbReference>
<organism evidence="24 25">
    <name type="scientific">Helicobacter cetorum (strain ATCC BAA-540 / CCUG 52418 / MIT 99-5656)</name>
    <dbReference type="NCBI Taxonomy" id="1163745"/>
    <lineage>
        <taxon>Bacteria</taxon>
        <taxon>Pseudomonadati</taxon>
        <taxon>Campylobacterota</taxon>
        <taxon>Epsilonproteobacteria</taxon>
        <taxon>Campylobacterales</taxon>
        <taxon>Helicobacteraceae</taxon>
        <taxon>Helicobacter</taxon>
    </lineage>
</organism>
<dbReference type="FunFam" id="3.40.50.970:FF:000081">
    <property type="entry name" value="Transketolase"/>
    <property type="match status" value="1"/>
</dbReference>
<dbReference type="SMART" id="SM00861">
    <property type="entry name" value="Transket_pyr"/>
    <property type="match status" value="1"/>
</dbReference>
<dbReference type="Pfam" id="PF00456">
    <property type="entry name" value="Transketolase_N"/>
    <property type="match status" value="1"/>
</dbReference>
<dbReference type="Gene3D" id="3.40.50.970">
    <property type="match status" value="2"/>
</dbReference>
<evidence type="ECO:0000256" key="4">
    <source>
        <dbReference type="ARBA" id="ARBA00002931"/>
    </source>
</evidence>
<reference evidence="24 25" key="1">
    <citation type="journal article" date="2013" name="PLoS ONE">
        <title>Sequence Divergence and Conservation in Genomes ofHelicobacter cetorum Strains from a Dolphin and a Whale.</title>
        <authorList>
            <person name="Kersulyte D."/>
            <person name="Rossi M."/>
            <person name="Berg D.E."/>
        </authorList>
    </citation>
    <scope>NUCLEOTIDE SEQUENCE [LARGE SCALE GENOMIC DNA]</scope>
    <source>
        <strain evidence="24 25">MIT 99-5656</strain>
    </source>
</reference>
<dbReference type="OrthoDB" id="8732661at2"/>
<gene>
    <name evidence="24" type="ordered locus">HCD_06445</name>
</gene>
<dbReference type="InterPro" id="IPR020826">
    <property type="entry name" value="Transketolase_BS"/>
</dbReference>
<feature type="binding site" evidence="18">
    <location>
        <position position="423"/>
    </location>
    <ligand>
        <name>thiamine diphosphate</name>
        <dbReference type="ChEBI" id="CHEBI:58937"/>
    </ligand>
</feature>
<feature type="binding site" evidence="17">
    <location>
        <position position="262"/>
    </location>
    <ligand>
        <name>substrate</name>
    </ligand>
</feature>
<evidence type="ECO:0000256" key="20">
    <source>
        <dbReference type="PIRSR" id="PIRSR605478-5"/>
    </source>
</evidence>
<dbReference type="AlphaFoldDB" id="I0ETM2"/>
<keyword evidence="22" id="KW-1133">Transmembrane helix</keyword>
<keyword evidence="22" id="KW-0812">Transmembrane</keyword>
<evidence type="ECO:0000256" key="7">
    <source>
        <dbReference type="ARBA" id="ARBA00013152"/>
    </source>
</evidence>
<dbReference type="eggNOG" id="COG0021">
    <property type="taxonomic scope" value="Bacteria"/>
</dbReference>
<evidence type="ECO:0000313" key="24">
    <source>
        <dbReference type="EMBL" id="AFI06291.1"/>
    </source>
</evidence>
<feature type="binding site" evidence="18">
    <location>
        <position position="188"/>
    </location>
    <ligand>
        <name>thiamine diphosphate</name>
        <dbReference type="ChEBI" id="CHEBI:58937"/>
    </ligand>
</feature>
<evidence type="ECO:0000256" key="1">
    <source>
        <dbReference type="ARBA" id="ARBA00001913"/>
    </source>
</evidence>
<feature type="binding site" evidence="17">
    <location>
        <position position="455"/>
    </location>
    <ligand>
        <name>substrate</name>
    </ligand>
</feature>
<dbReference type="SUPFAM" id="SSF52518">
    <property type="entry name" value="Thiamin diphosphate-binding fold (THDP-binding)"/>
    <property type="match status" value="2"/>
</dbReference>
<dbReference type="InterPro" id="IPR055152">
    <property type="entry name" value="Transketolase-like_C_2"/>
</dbReference>
<feature type="active site" description="Proton donor" evidence="16">
    <location>
        <position position="397"/>
    </location>
</feature>
<comment type="cofactor">
    <cofactor evidence="18">
        <name>thiamine diphosphate</name>
        <dbReference type="ChEBI" id="CHEBI:58937"/>
    </cofactor>
    <text evidence="18">Binds 1 thiamine pyrophosphate per subunit. During the reaction, the substrate forms a covalent intermediate with the cofactor.</text>
</comment>
<dbReference type="PANTHER" id="PTHR43522:SF2">
    <property type="entry name" value="TRANSKETOLASE 1-RELATED"/>
    <property type="match status" value="1"/>
</dbReference>
<dbReference type="KEGG" id="hcm:HCD_06445"/>
<evidence type="ECO:0000256" key="19">
    <source>
        <dbReference type="PIRSR" id="PIRSR605478-4"/>
    </source>
</evidence>
<dbReference type="PANTHER" id="PTHR43522">
    <property type="entry name" value="TRANSKETOLASE"/>
    <property type="match status" value="1"/>
</dbReference>
<feature type="binding site" evidence="18">
    <location>
        <position position="262"/>
    </location>
    <ligand>
        <name>thiamine diphosphate</name>
        <dbReference type="ChEBI" id="CHEBI:58937"/>
    </ligand>
</feature>
<dbReference type="PROSITE" id="PS00801">
    <property type="entry name" value="TRANSKETOLASE_1"/>
    <property type="match status" value="1"/>
</dbReference>
<dbReference type="InterPro" id="IPR005474">
    <property type="entry name" value="Transketolase_N"/>
</dbReference>
<feature type="binding site" evidence="18">
    <location>
        <position position="159"/>
    </location>
    <ligand>
        <name>thiamine diphosphate</name>
        <dbReference type="ChEBI" id="CHEBI:58937"/>
    </ligand>
</feature>
<dbReference type="PROSITE" id="PS00802">
    <property type="entry name" value="TRANSKETOLASE_2"/>
    <property type="match status" value="1"/>
</dbReference>
<dbReference type="InterPro" id="IPR049557">
    <property type="entry name" value="Transketolase_CS"/>
</dbReference>
<comment type="function">
    <text evidence="4 21">Catalyzes the transfer of a two-carbon ketol group from a ketose donor to an aldose acceptor, via a covalent intermediate with the cofactor thiamine pyrophosphate.</text>
</comment>
<proteinExistence type="inferred from homology"/>
<dbReference type="InterPro" id="IPR005478">
    <property type="entry name" value="Transketolase_bac-like"/>
</dbReference>
<feature type="binding site" evidence="19">
    <location>
        <position position="188"/>
    </location>
    <ligand>
        <name>Mg(2+)</name>
        <dbReference type="ChEBI" id="CHEBI:18420"/>
    </ligand>
</feature>
<evidence type="ECO:0000256" key="3">
    <source>
        <dbReference type="ARBA" id="ARBA00001941"/>
    </source>
</evidence>
<comment type="cofactor">
    <cofactor evidence="3">
        <name>Co(2+)</name>
        <dbReference type="ChEBI" id="CHEBI:48828"/>
    </cofactor>
</comment>
<dbReference type="GO" id="GO:0006098">
    <property type="term" value="P:pentose-phosphate shunt"/>
    <property type="evidence" value="ECO:0007669"/>
    <property type="project" value="TreeGrafter"/>
</dbReference>
<dbReference type="PATRIC" id="fig|1163745.3.peg.1360"/>
<dbReference type="RefSeq" id="WP_014659776.1">
    <property type="nucleotide sequence ID" value="NC_017735.1"/>
</dbReference>
<dbReference type="CDD" id="cd02012">
    <property type="entry name" value="TPP_TK"/>
    <property type="match status" value="1"/>
</dbReference>
<protein>
    <recommendedName>
        <fullName evidence="8 15">Transketolase</fullName>
        <ecNumber evidence="7 15">2.2.1.1</ecNumber>
    </recommendedName>
</protein>
<dbReference type="InterPro" id="IPR009014">
    <property type="entry name" value="Transketo_C/PFOR_II"/>
</dbReference>
<feature type="binding site" evidence="18">
    <location>
        <position position="72"/>
    </location>
    <ligand>
        <name>thiamine diphosphate</name>
        <dbReference type="ChEBI" id="CHEBI:58937"/>
    </ligand>
</feature>